<keyword evidence="3" id="KW-0411">Iron-sulfur</keyword>
<evidence type="ECO:0000256" key="3">
    <source>
        <dbReference type="ARBA" id="ARBA00023014"/>
    </source>
</evidence>
<dbReference type="PROSITE" id="PS50902">
    <property type="entry name" value="FLAVODOXIN_LIKE"/>
    <property type="match status" value="1"/>
</dbReference>
<dbReference type="InterPro" id="IPR017896">
    <property type="entry name" value="4Fe4S_Fe-S-bd"/>
</dbReference>
<gene>
    <name evidence="6" type="ORF">HMPREF9623_00963</name>
</gene>
<dbReference type="InterPro" id="IPR029039">
    <property type="entry name" value="Flavoprotein-like_sf"/>
</dbReference>
<dbReference type="EMBL" id="AGEL01000006">
    <property type="protein sequence ID" value="EHO17364.1"/>
    <property type="molecule type" value="Genomic_DNA"/>
</dbReference>
<dbReference type="Gene3D" id="3.30.70.20">
    <property type="match status" value="1"/>
</dbReference>
<keyword evidence="2" id="KW-0408">Iron</keyword>
<dbReference type="PROSITE" id="PS51379">
    <property type="entry name" value="4FE4S_FER_2"/>
    <property type="match status" value="1"/>
</dbReference>
<dbReference type="InterPro" id="IPR017900">
    <property type="entry name" value="4Fe4S_Fe_S_CS"/>
</dbReference>
<dbReference type="RefSeq" id="WP_009532796.1">
    <property type="nucleotide sequence ID" value="NZ_JH590862.1"/>
</dbReference>
<keyword evidence="7" id="KW-1185">Reference proteome</keyword>
<accession>A0AA36Y5K7</accession>
<evidence type="ECO:0000259" key="5">
    <source>
        <dbReference type="PROSITE" id="PS51379"/>
    </source>
</evidence>
<dbReference type="PROSITE" id="PS00198">
    <property type="entry name" value="4FE4S_FER_1"/>
    <property type="match status" value="1"/>
</dbReference>
<protein>
    <recommendedName>
        <fullName evidence="8">4Fe-4S ferredoxin-type domain-containing protein</fullName>
    </recommendedName>
</protein>
<dbReference type="SUPFAM" id="SSF52218">
    <property type="entry name" value="Flavoproteins"/>
    <property type="match status" value="1"/>
</dbReference>
<organism evidence="6 7">
    <name type="scientific">Stomatobaculum longum</name>
    <dbReference type="NCBI Taxonomy" id="796942"/>
    <lineage>
        <taxon>Bacteria</taxon>
        <taxon>Bacillati</taxon>
        <taxon>Bacillota</taxon>
        <taxon>Clostridia</taxon>
        <taxon>Lachnospirales</taxon>
        <taxon>Lachnospiraceae</taxon>
        <taxon>Stomatobaculum</taxon>
    </lineage>
</organism>
<keyword evidence="1" id="KW-0479">Metal-binding</keyword>
<sequence length="281" mass="30322">MQIREIHSLYFSPTGGTAKYAKAMAEGAAEALACPAEISSFTLPREREEGRHFSSDELLIIGSPTYAGKLPNKILPEFQEKLRGEHTPVLLFVTYGNRNFDNSLAELLSVLRGNGFLPLAAAAFACRHAFSDRICPERPRAEELTAARSFAARAAEALKTAERAALEAVSLAFTVPGDAGAPYYVPKGEDGAPAKFLKAKPLTDLSKCLHCGACAANCPMGSIDSSDTSKVPGICIKCQACVRGCKQGAKYFEDAAFLSHVRMLEENFAAPEKENLYFSVF</sequence>
<dbReference type="GO" id="GO:0010181">
    <property type="term" value="F:FMN binding"/>
    <property type="evidence" value="ECO:0007669"/>
    <property type="project" value="InterPro"/>
</dbReference>
<dbReference type="GO" id="GO:0051536">
    <property type="term" value="F:iron-sulfur cluster binding"/>
    <property type="evidence" value="ECO:0007669"/>
    <property type="project" value="UniProtKB-KW"/>
</dbReference>
<dbReference type="Gene3D" id="3.40.50.360">
    <property type="match status" value="1"/>
</dbReference>
<dbReference type="Pfam" id="PF13237">
    <property type="entry name" value="Fer4_10"/>
    <property type="match status" value="1"/>
</dbReference>
<evidence type="ECO:0000259" key="4">
    <source>
        <dbReference type="PROSITE" id="PS50902"/>
    </source>
</evidence>
<proteinExistence type="predicted"/>
<comment type="caution">
    <text evidence="6">The sequence shown here is derived from an EMBL/GenBank/DDBJ whole genome shotgun (WGS) entry which is preliminary data.</text>
</comment>
<dbReference type="Proteomes" id="UP000018466">
    <property type="component" value="Unassembled WGS sequence"/>
</dbReference>
<dbReference type="InterPro" id="IPR008254">
    <property type="entry name" value="Flavodoxin/NO_synth"/>
</dbReference>
<name>A0AA36Y5K7_9FIRM</name>
<dbReference type="GeneID" id="86940725"/>
<feature type="domain" description="4Fe-4S ferredoxin-type" evidence="5">
    <location>
        <begin position="199"/>
        <end position="228"/>
    </location>
</feature>
<evidence type="ECO:0000256" key="2">
    <source>
        <dbReference type="ARBA" id="ARBA00023004"/>
    </source>
</evidence>
<evidence type="ECO:0000313" key="6">
    <source>
        <dbReference type="EMBL" id="EHO17364.1"/>
    </source>
</evidence>
<evidence type="ECO:0008006" key="8">
    <source>
        <dbReference type="Google" id="ProtNLM"/>
    </source>
</evidence>
<dbReference type="GO" id="GO:0016651">
    <property type="term" value="F:oxidoreductase activity, acting on NAD(P)H"/>
    <property type="evidence" value="ECO:0007669"/>
    <property type="project" value="UniProtKB-ARBA"/>
</dbReference>
<dbReference type="AlphaFoldDB" id="A0AA36Y5K7"/>
<dbReference type="SUPFAM" id="SSF54862">
    <property type="entry name" value="4Fe-4S ferredoxins"/>
    <property type="match status" value="1"/>
</dbReference>
<reference evidence="6 7" key="1">
    <citation type="submission" date="2011-10" db="EMBL/GenBank/DDBJ databases">
        <title>The Genome Sequence of Lachnospiraceae bacterium ACC2.</title>
        <authorList>
            <consortium name="The Broad Institute Genome Sequencing Platform"/>
            <person name="Earl A."/>
            <person name="Ward D."/>
            <person name="Feldgarden M."/>
            <person name="Gevers D."/>
            <person name="Sizova M."/>
            <person name="Hazen A."/>
            <person name="Epstein S."/>
            <person name="Young S.K."/>
            <person name="Zeng Q."/>
            <person name="Gargeya S."/>
            <person name="Fitzgerald M."/>
            <person name="Haas B."/>
            <person name="Abouelleil A."/>
            <person name="Alvarado L."/>
            <person name="Arachchi H.M."/>
            <person name="Berlin A."/>
            <person name="Brown A."/>
            <person name="Chapman S.B."/>
            <person name="Chen Z."/>
            <person name="Dunbar C."/>
            <person name="Freedman E."/>
            <person name="Gearin G."/>
            <person name="Goldberg J."/>
            <person name="Griggs A."/>
            <person name="Gujja S."/>
            <person name="Heiman D."/>
            <person name="Howarth C."/>
            <person name="Larson L."/>
            <person name="Lui A."/>
            <person name="MacDonald P.J.P."/>
            <person name="Montmayeur A."/>
            <person name="Murphy C."/>
            <person name="Neiman D."/>
            <person name="Pearson M."/>
            <person name="Priest M."/>
            <person name="Roberts A."/>
            <person name="Saif S."/>
            <person name="Shea T."/>
            <person name="Shenoy N."/>
            <person name="Sisk P."/>
            <person name="Stolte C."/>
            <person name="Sykes S."/>
            <person name="Wortman J."/>
            <person name="Nusbaum C."/>
            <person name="Birren B."/>
        </authorList>
    </citation>
    <scope>NUCLEOTIDE SEQUENCE [LARGE SCALE GENOMIC DNA]</scope>
    <source>
        <strain evidence="6 7">ACC2</strain>
    </source>
</reference>
<evidence type="ECO:0000313" key="7">
    <source>
        <dbReference type="Proteomes" id="UP000018466"/>
    </source>
</evidence>
<feature type="domain" description="Flavodoxin-like" evidence="4">
    <location>
        <begin position="6"/>
        <end position="155"/>
    </location>
</feature>
<dbReference type="GO" id="GO:0046872">
    <property type="term" value="F:metal ion binding"/>
    <property type="evidence" value="ECO:0007669"/>
    <property type="project" value="UniProtKB-KW"/>
</dbReference>
<evidence type="ECO:0000256" key="1">
    <source>
        <dbReference type="ARBA" id="ARBA00022723"/>
    </source>
</evidence>